<evidence type="ECO:0000256" key="2">
    <source>
        <dbReference type="ARBA" id="ARBA00012321"/>
    </source>
</evidence>
<dbReference type="GO" id="GO:0004590">
    <property type="term" value="F:orotidine-5'-phosphate decarboxylase activity"/>
    <property type="evidence" value="ECO:0007669"/>
    <property type="project" value="UniProtKB-EC"/>
</dbReference>
<keyword evidence="5" id="KW-0665">Pyrimidine biosynthesis</keyword>
<dbReference type="EMBL" id="LAZR01036323">
    <property type="protein sequence ID" value="KKL25148.1"/>
    <property type="molecule type" value="Genomic_DNA"/>
</dbReference>
<comment type="pathway">
    <text evidence="1">Pyrimidine metabolism; UMP biosynthesis via de novo pathway; UMP from orotate: step 2/2.</text>
</comment>
<evidence type="ECO:0000313" key="9">
    <source>
        <dbReference type="EMBL" id="KKL25148.1"/>
    </source>
</evidence>
<organism evidence="9">
    <name type="scientific">marine sediment metagenome</name>
    <dbReference type="NCBI Taxonomy" id="412755"/>
    <lineage>
        <taxon>unclassified sequences</taxon>
        <taxon>metagenomes</taxon>
        <taxon>ecological metagenomes</taxon>
    </lineage>
</organism>
<evidence type="ECO:0000256" key="7">
    <source>
        <dbReference type="ARBA" id="ARBA00033428"/>
    </source>
</evidence>
<evidence type="ECO:0000256" key="1">
    <source>
        <dbReference type="ARBA" id="ARBA00004861"/>
    </source>
</evidence>
<dbReference type="GO" id="GO:0006207">
    <property type="term" value="P:'de novo' pyrimidine nucleobase biosynthetic process"/>
    <property type="evidence" value="ECO:0007669"/>
    <property type="project" value="InterPro"/>
</dbReference>
<dbReference type="NCBIfam" id="TIGR01740">
    <property type="entry name" value="pyrF"/>
    <property type="match status" value="1"/>
</dbReference>
<accession>A0A0F9EMQ0</accession>
<keyword evidence="6" id="KW-0456">Lyase</keyword>
<dbReference type="SMART" id="SM00934">
    <property type="entry name" value="OMPdecase"/>
    <property type="match status" value="1"/>
</dbReference>
<dbReference type="PROSITE" id="PS00156">
    <property type="entry name" value="OMPDECASE"/>
    <property type="match status" value="1"/>
</dbReference>
<dbReference type="InterPro" id="IPR001754">
    <property type="entry name" value="OMPdeCOase_dom"/>
</dbReference>
<evidence type="ECO:0000256" key="3">
    <source>
        <dbReference type="ARBA" id="ARBA00021923"/>
    </source>
</evidence>
<dbReference type="AlphaFoldDB" id="A0A0F9EMQ0"/>
<dbReference type="UniPathway" id="UPA00070">
    <property type="reaction ID" value="UER00120"/>
</dbReference>
<dbReference type="Pfam" id="PF00215">
    <property type="entry name" value="OMPdecase"/>
    <property type="match status" value="1"/>
</dbReference>
<proteinExistence type="predicted"/>
<keyword evidence="4" id="KW-0210">Decarboxylase</keyword>
<dbReference type="PANTHER" id="PTHR32119">
    <property type="entry name" value="OROTIDINE 5'-PHOSPHATE DECARBOXYLASE"/>
    <property type="match status" value="1"/>
</dbReference>
<dbReference type="Gene3D" id="3.20.20.70">
    <property type="entry name" value="Aldolase class I"/>
    <property type="match status" value="1"/>
</dbReference>
<dbReference type="EC" id="4.1.1.23" evidence="2"/>
<feature type="domain" description="Orotidine 5'-phosphate decarboxylase" evidence="8">
    <location>
        <begin position="7"/>
        <end position="169"/>
    </location>
</feature>
<dbReference type="PANTHER" id="PTHR32119:SF2">
    <property type="entry name" value="OROTIDINE 5'-PHOSPHATE DECARBOXYLASE"/>
    <property type="match status" value="1"/>
</dbReference>
<dbReference type="GO" id="GO:0044205">
    <property type="term" value="P:'de novo' UMP biosynthetic process"/>
    <property type="evidence" value="ECO:0007669"/>
    <property type="project" value="UniProtKB-UniPathway"/>
</dbReference>
<dbReference type="InterPro" id="IPR014732">
    <property type="entry name" value="OMPdecase"/>
</dbReference>
<dbReference type="CDD" id="cd04725">
    <property type="entry name" value="OMP_decarboxylase_like"/>
    <property type="match status" value="1"/>
</dbReference>
<dbReference type="InterPro" id="IPR018089">
    <property type="entry name" value="OMPdecase_AS"/>
</dbReference>
<reference evidence="9" key="1">
    <citation type="journal article" date="2015" name="Nature">
        <title>Complex archaea that bridge the gap between prokaryotes and eukaryotes.</title>
        <authorList>
            <person name="Spang A."/>
            <person name="Saw J.H."/>
            <person name="Jorgensen S.L."/>
            <person name="Zaremba-Niedzwiedzka K."/>
            <person name="Martijn J."/>
            <person name="Lind A.E."/>
            <person name="van Eijk R."/>
            <person name="Schleper C."/>
            <person name="Guy L."/>
            <person name="Ettema T.J."/>
        </authorList>
    </citation>
    <scope>NUCLEOTIDE SEQUENCE</scope>
</reference>
<evidence type="ECO:0000256" key="6">
    <source>
        <dbReference type="ARBA" id="ARBA00023239"/>
    </source>
</evidence>
<comment type="caution">
    <text evidence="9">The sequence shown here is derived from an EMBL/GenBank/DDBJ whole genome shotgun (WGS) entry which is preliminary data.</text>
</comment>
<sequence length="171" mass="18437">MTISPDKVIVALDVKEQTKALELIKQISPPIDFYKVGLELYTLAGNDFVSRLKEQGMKVFLDLKLHDIPSTVSRAVVSISKLKPDMITVHASGGAQMLKAAVSAAREVSPNTKVLAVTVLTSLDPDALIQIGMRPDLKEAIRKLAGLAYENGCDGIVCSAADLADLRDLYT</sequence>
<name>A0A0F9EMQ0_9ZZZZ</name>
<dbReference type="InterPro" id="IPR013785">
    <property type="entry name" value="Aldolase_TIM"/>
</dbReference>
<dbReference type="GO" id="GO:0005829">
    <property type="term" value="C:cytosol"/>
    <property type="evidence" value="ECO:0007669"/>
    <property type="project" value="TreeGrafter"/>
</dbReference>
<protein>
    <recommendedName>
        <fullName evidence="3">Orotidine 5'-phosphate decarboxylase</fullName>
        <ecNumber evidence="2">4.1.1.23</ecNumber>
    </recommendedName>
    <alternativeName>
        <fullName evidence="7">OMP decarboxylase</fullName>
    </alternativeName>
</protein>
<evidence type="ECO:0000256" key="5">
    <source>
        <dbReference type="ARBA" id="ARBA00022975"/>
    </source>
</evidence>
<feature type="non-terminal residue" evidence="9">
    <location>
        <position position="171"/>
    </location>
</feature>
<evidence type="ECO:0000256" key="4">
    <source>
        <dbReference type="ARBA" id="ARBA00022793"/>
    </source>
</evidence>
<gene>
    <name evidence="9" type="ORF">LCGC14_2408240</name>
</gene>
<evidence type="ECO:0000259" key="8">
    <source>
        <dbReference type="SMART" id="SM00934"/>
    </source>
</evidence>
<dbReference type="SUPFAM" id="SSF51366">
    <property type="entry name" value="Ribulose-phoshate binding barrel"/>
    <property type="match status" value="1"/>
</dbReference>
<dbReference type="InterPro" id="IPR011060">
    <property type="entry name" value="RibuloseP-bd_barrel"/>
</dbReference>